<feature type="domain" description="FAD/NAD(P)-binding" evidence="5">
    <location>
        <begin position="5"/>
        <end position="291"/>
    </location>
</feature>
<gene>
    <name evidence="6" type="ORF">FHD67_08275</name>
</gene>
<dbReference type="InterPro" id="IPR051169">
    <property type="entry name" value="NADH-Q_oxidoreductase"/>
</dbReference>
<dbReference type="Pfam" id="PF07992">
    <property type="entry name" value="Pyr_redox_2"/>
    <property type="match status" value="1"/>
</dbReference>
<evidence type="ECO:0000256" key="2">
    <source>
        <dbReference type="ARBA" id="ARBA00022630"/>
    </source>
</evidence>
<proteinExistence type="predicted"/>
<name>A0A5C4R731_9RHOB</name>
<keyword evidence="7" id="KW-1185">Reference proteome</keyword>
<evidence type="ECO:0000256" key="1">
    <source>
        <dbReference type="ARBA" id="ARBA00001974"/>
    </source>
</evidence>
<evidence type="ECO:0000256" key="3">
    <source>
        <dbReference type="ARBA" id="ARBA00022827"/>
    </source>
</evidence>
<dbReference type="PRINTS" id="PR00368">
    <property type="entry name" value="FADPNR"/>
</dbReference>
<evidence type="ECO:0000313" key="7">
    <source>
        <dbReference type="Proteomes" id="UP000304880"/>
    </source>
</evidence>
<dbReference type="GO" id="GO:0003955">
    <property type="term" value="F:NAD(P)H dehydrogenase (quinone) activity"/>
    <property type="evidence" value="ECO:0007669"/>
    <property type="project" value="TreeGrafter"/>
</dbReference>
<comment type="cofactor">
    <cofactor evidence="1">
        <name>FAD</name>
        <dbReference type="ChEBI" id="CHEBI:57692"/>
    </cofactor>
</comment>
<dbReference type="AlphaFoldDB" id="A0A5C4R731"/>
<comment type="caution">
    <text evidence="6">The sequence shown here is derived from an EMBL/GenBank/DDBJ whole genome shotgun (WGS) entry which is preliminary data.</text>
</comment>
<evidence type="ECO:0000256" key="4">
    <source>
        <dbReference type="ARBA" id="ARBA00023002"/>
    </source>
</evidence>
<dbReference type="InterPro" id="IPR017584">
    <property type="entry name" value="Pyridine_nucleo_diS_OxRdtase_N"/>
</dbReference>
<reference evidence="6 7" key="1">
    <citation type="submission" date="2019-06" db="EMBL/GenBank/DDBJ databases">
        <authorList>
            <person name="Li J."/>
        </authorList>
    </citation>
    <scope>NUCLEOTIDE SEQUENCE [LARGE SCALE GENOMIC DNA]</scope>
    <source>
        <strain evidence="6 7">CGMCC 1.8012</strain>
    </source>
</reference>
<dbReference type="NCBIfam" id="TIGR03169">
    <property type="entry name" value="Nterm_to_SelD"/>
    <property type="match status" value="1"/>
</dbReference>
<dbReference type="InterPro" id="IPR036188">
    <property type="entry name" value="FAD/NAD-bd_sf"/>
</dbReference>
<keyword evidence="4" id="KW-0560">Oxidoreductase</keyword>
<protein>
    <submittedName>
        <fullName evidence="6">Pyridine nucleotide-disulfide oxidoreductase</fullName>
    </submittedName>
</protein>
<dbReference type="Gene3D" id="3.50.50.100">
    <property type="match status" value="1"/>
</dbReference>
<dbReference type="InterPro" id="IPR023753">
    <property type="entry name" value="FAD/NAD-binding_dom"/>
</dbReference>
<organism evidence="6 7">
    <name type="scientific">Paracoccus haeundaensis</name>
    <dbReference type="NCBI Taxonomy" id="225362"/>
    <lineage>
        <taxon>Bacteria</taxon>
        <taxon>Pseudomonadati</taxon>
        <taxon>Pseudomonadota</taxon>
        <taxon>Alphaproteobacteria</taxon>
        <taxon>Rhodobacterales</taxon>
        <taxon>Paracoccaceae</taxon>
        <taxon>Paracoccus</taxon>
    </lineage>
</organism>
<dbReference type="PANTHER" id="PTHR42913">
    <property type="entry name" value="APOPTOSIS-INDUCING FACTOR 1"/>
    <property type="match status" value="1"/>
</dbReference>
<dbReference type="RefSeq" id="WP_139598428.1">
    <property type="nucleotide sequence ID" value="NZ_VDDC01000013.1"/>
</dbReference>
<keyword evidence="3" id="KW-0274">FAD</keyword>
<dbReference type="GO" id="GO:0019646">
    <property type="term" value="P:aerobic electron transport chain"/>
    <property type="evidence" value="ECO:0007669"/>
    <property type="project" value="TreeGrafter"/>
</dbReference>
<keyword evidence="2" id="KW-0285">Flavoprotein</keyword>
<sequence length="358" mass="37967">MSGARILLLGAGHANLLALPQLRAALPKAAVLLVDMAEHATYSGMYPGLIAGHYRADQLSVGLADFAARHGAGFLRARITGIDPVARQVTAEQPCGTAQRLDYSQAALDVGSQGVMPEIAGFLDYARAVKPLRADLPLPDRGLPSVVIGGGVAGAEIALALSHRQRAPVTLVEAGPRIAAALTPRARTLLRRALDRAGVAVLTEARVHRVAADHVVLADGRRIDSALTLGIAGARAPDWLARDLPVDEAGFVCVGPCLQVPGHPDLFAAGDCAFMTHAPRPKAGVFAVRQAPVLAANVAARHLGRPCRAFRPQRDYLKIISLGGQEALAQWHGIVLQGRWLWRVKDRIDRGFMARLKG</sequence>
<dbReference type="EMBL" id="VDDC01000013">
    <property type="protein sequence ID" value="TNH39698.1"/>
    <property type="molecule type" value="Genomic_DNA"/>
</dbReference>
<evidence type="ECO:0000259" key="5">
    <source>
        <dbReference type="Pfam" id="PF07992"/>
    </source>
</evidence>
<evidence type="ECO:0000313" key="6">
    <source>
        <dbReference type="EMBL" id="TNH39698.1"/>
    </source>
</evidence>
<dbReference type="Proteomes" id="UP000304880">
    <property type="component" value="Unassembled WGS sequence"/>
</dbReference>
<dbReference type="PANTHER" id="PTHR42913:SF9">
    <property type="entry name" value="SLR1591 PROTEIN"/>
    <property type="match status" value="1"/>
</dbReference>
<accession>A0A5C4R731</accession>
<dbReference type="SUPFAM" id="SSF51905">
    <property type="entry name" value="FAD/NAD(P)-binding domain"/>
    <property type="match status" value="1"/>
</dbReference>